<name>A0A7G2CAU0_9TRYP</name>
<dbReference type="SMART" id="SM00490">
    <property type="entry name" value="HELICc"/>
    <property type="match status" value="1"/>
</dbReference>
<evidence type="ECO:0000256" key="8">
    <source>
        <dbReference type="SAM" id="Coils"/>
    </source>
</evidence>
<feature type="region of interest" description="Disordered" evidence="9">
    <location>
        <begin position="123"/>
        <end position="145"/>
    </location>
</feature>
<evidence type="ECO:0000256" key="4">
    <source>
        <dbReference type="ARBA" id="ARBA00022840"/>
    </source>
</evidence>
<dbReference type="VEuPathDB" id="TriTrypDB:ADEAN_000365200"/>
<dbReference type="SMART" id="SM01178">
    <property type="entry name" value="DUF4217"/>
    <property type="match status" value="1"/>
</dbReference>
<dbReference type="AlphaFoldDB" id="A0A7G2CAU0"/>
<keyword evidence="8" id="KW-0175">Coiled coil</keyword>
<keyword evidence="5 7" id="KW-0694">RNA-binding</keyword>
<dbReference type="Pfam" id="PF00270">
    <property type="entry name" value="DEAD"/>
    <property type="match status" value="1"/>
</dbReference>
<dbReference type="PROSITE" id="PS51194">
    <property type="entry name" value="HELICASE_CTER"/>
    <property type="match status" value="1"/>
</dbReference>
<feature type="compositionally biased region" description="Basic residues" evidence="9">
    <location>
        <begin position="1"/>
        <end position="10"/>
    </location>
</feature>
<dbReference type="InterPro" id="IPR000629">
    <property type="entry name" value="RNA-helicase_DEAD-box_CS"/>
</dbReference>
<evidence type="ECO:0000256" key="2">
    <source>
        <dbReference type="ARBA" id="ARBA00022801"/>
    </source>
</evidence>
<dbReference type="InterPro" id="IPR044742">
    <property type="entry name" value="DEAD/DEAH_RhlB"/>
</dbReference>
<reference evidence="12 13" key="1">
    <citation type="submission" date="2020-08" db="EMBL/GenBank/DDBJ databases">
        <authorList>
            <person name="Newling K."/>
            <person name="Davey J."/>
            <person name="Forrester S."/>
        </authorList>
    </citation>
    <scope>NUCLEOTIDE SEQUENCE [LARGE SCALE GENOMIC DNA]</scope>
    <source>
        <strain evidence="13">Crithidia deanei Carvalho (ATCC PRA-265)</strain>
    </source>
</reference>
<accession>A0A7G2CAU0</accession>
<comment type="domain">
    <text evidence="7">The Q motif is unique to and characteristic of the DEAD box family of RNA helicases and controls ATP binding and hydrolysis.</text>
</comment>
<evidence type="ECO:0000259" key="11">
    <source>
        <dbReference type="PROSITE" id="PS51194"/>
    </source>
</evidence>
<dbReference type="EMBL" id="LR877150">
    <property type="protein sequence ID" value="CAD2216191.1"/>
    <property type="molecule type" value="Genomic_DNA"/>
</dbReference>
<sequence length="704" mass="79579">MGIKGKKRKLKEREKRLQEQMEAGELPEEVMRNTSGVMVMGDGPFQPSVDVFGNVKMKKSELYKLNDQEYLESIKEEHQNRRQSHLQTSLKRLREEEEEHLKEIQEVEEKVLGRKFTSEDAWDTILNSPDPTTTDKTSRKKSSKVGKHGALFSHPLMGIHPSLIHALHLEGFERMTKIQERTIPYALQAYDLLGQARTGSGKTLAFCIPILQQTRETCLRYPNALLALLLAPTKELCVQTFDVLTAIVKHIPEPTFKVQLITGGTKVLEERRQLLAGTNIVVGTPGRIHDHVLHCKGWDLSRLRFLVLDEADRMLADGFQRDLDAILGPLPKSRQTFLFSATNSKSVQELARLSLSRTPIFIGTTGDAPLPLQQVDGQSDGALPAVIPPYQVYTDPQQERGEEVAEEHNDTDAPDDEAEALPSTLTQFCHICPYEDRLLSLYVFVKRVARTSKAMVFCSTIASTIFHCQIMASVGFHHNVMMLHGHMKHRQRVQAFRIFQEWENGVLFCTDVAARGLDIPQVHWILQLDPPLDPTEYIHRVGRTARAGNVGNSLLFLAPEEAVFARYLNKFNIKLEKLPMPDKLPPIREKLEHVLQIDEVVAKSAIAAYRAHVGAYQSHILKDIFDAQKIDLEGLAAGFALSAAPQLSLPKNNADEKKKEYVKGKLKSLNKRKQSAIKYYQEQKTKRQWDEGGSFIGVHKPRPS</sequence>
<dbReference type="InterPro" id="IPR001650">
    <property type="entry name" value="Helicase_C-like"/>
</dbReference>
<feature type="compositionally biased region" description="Basic and acidic residues" evidence="9">
    <location>
        <begin position="397"/>
        <end position="411"/>
    </location>
</feature>
<feature type="coiled-coil region" evidence="8">
    <location>
        <begin position="83"/>
        <end position="110"/>
    </location>
</feature>
<dbReference type="InterPro" id="IPR025313">
    <property type="entry name" value="SPB4-like_CTE"/>
</dbReference>
<dbReference type="Pfam" id="PF00271">
    <property type="entry name" value="Helicase_C"/>
    <property type="match status" value="1"/>
</dbReference>
<dbReference type="GO" id="GO:0003724">
    <property type="term" value="F:RNA helicase activity"/>
    <property type="evidence" value="ECO:0007669"/>
    <property type="project" value="UniProtKB-EC"/>
</dbReference>
<keyword evidence="1 6" id="KW-0547">Nucleotide-binding</keyword>
<comment type="function">
    <text evidence="7">RNA helicase.</text>
</comment>
<dbReference type="InterPro" id="IPR011545">
    <property type="entry name" value="DEAD/DEAH_box_helicase_dom"/>
</dbReference>
<dbReference type="CDD" id="cd00268">
    <property type="entry name" value="DEADc"/>
    <property type="match status" value="1"/>
</dbReference>
<evidence type="ECO:0000259" key="10">
    <source>
        <dbReference type="PROSITE" id="PS51192"/>
    </source>
</evidence>
<keyword evidence="2 6" id="KW-0378">Hydrolase</keyword>
<dbReference type="SUPFAM" id="SSF52540">
    <property type="entry name" value="P-loop containing nucleoside triphosphate hydrolases"/>
    <property type="match status" value="1"/>
</dbReference>
<dbReference type="PROSITE" id="PS00039">
    <property type="entry name" value="DEAD_ATP_HELICASE"/>
    <property type="match status" value="1"/>
</dbReference>
<dbReference type="GO" id="GO:0005524">
    <property type="term" value="F:ATP binding"/>
    <property type="evidence" value="ECO:0007669"/>
    <property type="project" value="UniProtKB-UniRule"/>
</dbReference>
<dbReference type="PANTHER" id="PTHR24031">
    <property type="entry name" value="RNA HELICASE"/>
    <property type="match status" value="1"/>
</dbReference>
<keyword evidence="13" id="KW-1185">Reference proteome</keyword>
<evidence type="ECO:0000256" key="5">
    <source>
        <dbReference type="ARBA" id="ARBA00022884"/>
    </source>
</evidence>
<dbReference type="InterPro" id="IPR027417">
    <property type="entry name" value="P-loop_NTPase"/>
</dbReference>
<dbReference type="CDD" id="cd18787">
    <property type="entry name" value="SF2_C_DEAD"/>
    <property type="match status" value="1"/>
</dbReference>
<gene>
    <name evidence="12" type="ORF">ADEAN_000365200</name>
</gene>
<evidence type="ECO:0000256" key="1">
    <source>
        <dbReference type="ARBA" id="ARBA00022741"/>
    </source>
</evidence>
<dbReference type="Pfam" id="PF13959">
    <property type="entry name" value="CTE_SPB4"/>
    <property type="match status" value="1"/>
</dbReference>
<organism evidence="12 13">
    <name type="scientific">Angomonas deanei</name>
    <dbReference type="NCBI Taxonomy" id="59799"/>
    <lineage>
        <taxon>Eukaryota</taxon>
        <taxon>Discoba</taxon>
        <taxon>Euglenozoa</taxon>
        <taxon>Kinetoplastea</taxon>
        <taxon>Metakinetoplastina</taxon>
        <taxon>Trypanosomatida</taxon>
        <taxon>Trypanosomatidae</taxon>
        <taxon>Strigomonadinae</taxon>
        <taxon>Angomonas</taxon>
    </lineage>
</organism>
<dbReference type="GO" id="GO:0003723">
    <property type="term" value="F:RNA binding"/>
    <property type="evidence" value="ECO:0007669"/>
    <property type="project" value="UniProtKB-UniRule"/>
</dbReference>
<feature type="region of interest" description="Disordered" evidence="9">
    <location>
        <begin position="396"/>
        <end position="417"/>
    </location>
</feature>
<dbReference type="InterPro" id="IPR014001">
    <property type="entry name" value="Helicase_ATP-bd"/>
</dbReference>
<evidence type="ECO:0000313" key="13">
    <source>
        <dbReference type="Proteomes" id="UP000515908"/>
    </source>
</evidence>
<evidence type="ECO:0000256" key="9">
    <source>
        <dbReference type="SAM" id="MobiDB-lite"/>
    </source>
</evidence>
<dbReference type="SMART" id="SM00487">
    <property type="entry name" value="DEXDc"/>
    <property type="match status" value="1"/>
</dbReference>
<evidence type="ECO:0000256" key="6">
    <source>
        <dbReference type="RuleBase" id="RU000492"/>
    </source>
</evidence>
<dbReference type="Gene3D" id="3.40.50.300">
    <property type="entry name" value="P-loop containing nucleotide triphosphate hydrolases"/>
    <property type="match status" value="2"/>
</dbReference>
<evidence type="ECO:0000256" key="3">
    <source>
        <dbReference type="ARBA" id="ARBA00022806"/>
    </source>
</evidence>
<dbReference type="GO" id="GO:0016787">
    <property type="term" value="F:hydrolase activity"/>
    <property type="evidence" value="ECO:0007669"/>
    <property type="project" value="UniProtKB-KW"/>
</dbReference>
<keyword evidence="4 6" id="KW-0067">ATP-binding</keyword>
<protein>
    <recommendedName>
        <fullName evidence="7">ATP-dependent RNA helicase</fullName>
        <ecNumber evidence="7">3.6.4.13</ecNumber>
    </recommendedName>
</protein>
<dbReference type="Proteomes" id="UP000515908">
    <property type="component" value="Chromosome 06"/>
</dbReference>
<evidence type="ECO:0000313" key="12">
    <source>
        <dbReference type="EMBL" id="CAD2216191.1"/>
    </source>
</evidence>
<proteinExistence type="inferred from homology"/>
<evidence type="ECO:0000256" key="7">
    <source>
        <dbReference type="RuleBase" id="RU365068"/>
    </source>
</evidence>
<feature type="domain" description="Helicase C-terminal" evidence="11">
    <location>
        <begin position="437"/>
        <end position="592"/>
    </location>
</feature>
<dbReference type="PROSITE" id="PS51192">
    <property type="entry name" value="HELICASE_ATP_BIND_1"/>
    <property type="match status" value="1"/>
</dbReference>
<comment type="catalytic activity">
    <reaction evidence="7">
        <text>ATP + H2O = ADP + phosphate + H(+)</text>
        <dbReference type="Rhea" id="RHEA:13065"/>
        <dbReference type="ChEBI" id="CHEBI:15377"/>
        <dbReference type="ChEBI" id="CHEBI:15378"/>
        <dbReference type="ChEBI" id="CHEBI:30616"/>
        <dbReference type="ChEBI" id="CHEBI:43474"/>
        <dbReference type="ChEBI" id="CHEBI:456216"/>
        <dbReference type="EC" id="3.6.4.13"/>
    </reaction>
</comment>
<feature type="region of interest" description="Disordered" evidence="9">
    <location>
        <begin position="1"/>
        <end position="30"/>
    </location>
</feature>
<feature type="domain" description="Helicase ATP-binding" evidence="10">
    <location>
        <begin position="183"/>
        <end position="361"/>
    </location>
</feature>
<keyword evidence="3 6" id="KW-0347">Helicase</keyword>
<dbReference type="EC" id="3.6.4.13" evidence="7"/>
<comment type="similarity">
    <text evidence="6">Belongs to the DEAD box helicase family.</text>
</comment>